<evidence type="ECO:0000313" key="3">
    <source>
        <dbReference type="Proteomes" id="UP000011115"/>
    </source>
</evidence>
<protein>
    <submittedName>
        <fullName evidence="2">Gag-pol polyprotein</fullName>
    </submittedName>
</protein>
<proteinExistence type="predicted"/>
<dbReference type="PaxDb" id="4113-PGSC0003DMT400085199"/>
<dbReference type="OMA" id="WRITRAC"/>
<dbReference type="InParanoid" id="M1D8Y9"/>
<feature type="compositionally biased region" description="Basic residues" evidence="1">
    <location>
        <begin position="64"/>
        <end position="74"/>
    </location>
</feature>
<dbReference type="PANTHER" id="PTHR15503">
    <property type="entry name" value="LDOC1 RELATED"/>
    <property type="match status" value="1"/>
</dbReference>
<dbReference type="Proteomes" id="UP000011115">
    <property type="component" value="Unassembled WGS sequence"/>
</dbReference>
<dbReference type="HOGENOM" id="CLU_052750_0_0_1"/>
<keyword evidence="3" id="KW-1185">Reference proteome</keyword>
<reference evidence="3" key="1">
    <citation type="journal article" date="2011" name="Nature">
        <title>Genome sequence and analysis of the tuber crop potato.</title>
        <authorList>
            <consortium name="The Potato Genome Sequencing Consortium"/>
        </authorList>
    </citation>
    <scope>NUCLEOTIDE SEQUENCE [LARGE SCALE GENOMIC DNA]</scope>
    <source>
        <strain evidence="3">cv. DM1-3 516 R44</strain>
    </source>
</reference>
<feature type="region of interest" description="Disordered" evidence="1">
    <location>
        <begin position="149"/>
        <end position="172"/>
    </location>
</feature>
<evidence type="ECO:0000313" key="2">
    <source>
        <dbReference type="EnsemblPlants" id="PGSC0003DMT400085199"/>
    </source>
</evidence>
<dbReference type="InterPro" id="IPR021109">
    <property type="entry name" value="Peptidase_aspartic_dom_sf"/>
</dbReference>
<accession>M1D8Y9</accession>
<reference evidence="2" key="2">
    <citation type="submission" date="2015-06" db="UniProtKB">
        <authorList>
            <consortium name="EnsemblPlants"/>
        </authorList>
    </citation>
    <scope>IDENTIFICATION</scope>
    <source>
        <strain evidence="2">DM1-3 516 R44</strain>
    </source>
</reference>
<dbReference type="EnsemblPlants" id="PGSC0003DMT400085199">
    <property type="protein sequence ID" value="PGSC0003DMT400085199"/>
    <property type="gene ID" value="PGSC0003DMG400034770"/>
</dbReference>
<dbReference type="CDD" id="cd00303">
    <property type="entry name" value="retropepsin_like"/>
    <property type="match status" value="1"/>
</dbReference>
<dbReference type="Pfam" id="PF08284">
    <property type="entry name" value="RVP_2"/>
    <property type="match status" value="1"/>
</dbReference>
<evidence type="ECO:0000256" key="1">
    <source>
        <dbReference type="SAM" id="MobiDB-lite"/>
    </source>
</evidence>
<dbReference type="SUPFAM" id="SSF50630">
    <property type="entry name" value="Acid proteases"/>
    <property type="match status" value="1"/>
</dbReference>
<organism evidence="2 3">
    <name type="scientific">Solanum tuberosum</name>
    <name type="common">Potato</name>
    <dbReference type="NCBI Taxonomy" id="4113"/>
    <lineage>
        <taxon>Eukaryota</taxon>
        <taxon>Viridiplantae</taxon>
        <taxon>Streptophyta</taxon>
        <taxon>Embryophyta</taxon>
        <taxon>Tracheophyta</taxon>
        <taxon>Spermatophyta</taxon>
        <taxon>Magnoliopsida</taxon>
        <taxon>eudicotyledons</taxon>
        <taxon>Gunneridae</taxon>
        <taxon>Pentapetalae</taxon>
        <taxon>asterids</taxon>
        <taxon>lamiids</taxon>
        <taxon>Solanales</taxon>
        <taxon>Solanaceae</taxon>
        <taxon>Solanoideae</taxon>
        <taxon>Solaneae</taxon>
        <taxon>Solanum</taxon>
    </lineage>
</organism>
<feature type="region of interest" description="Disordered" evidence="1">
    <location>
        <begin position="40"/>
        <end position="105"/>
    </location>
</feature>
<dbReference type="InterPro" id="IPR032567">
    <property type="entry name" value="RTL1-rel"/>
</dbReference>
<name>M1D8Y9_SOLTU</name>
<dbReference type="PANTHER" id="PTHR15503:SF45">
    <property type="entry name" value="RNA-DIRECTED DNA POLYMERASE HOMOLOG"/>
    <property type="match status" value="1"/>
</dbReference>
<dbReference type="AlphaFoldDB" id="M1D8Y9"/>
<dbReference type="Gramene" id="PGSC0003DMT400085199">
    <property type="protein sequence ID" value="PGSC0003DMT400085199"/>
    <property type="gene ID" value="PGSC0003DMG400034770"/>
</dbReference>
<sequence length="428" mass="48460">MSKFVSGVSDMVVKECRTTMLVHDMDISRLMVHAQQIEKEKLKKRSRKAKREMVDDGNYSHARSGGRGHSRFRQKLSGNGSSSAPPRPTNERMSNPKPQGDGNMPPMPTCAKCGRNHERKCLAGCNACFRYEKMDHKIRNCHSIAKNAGDGLHRAQPYPSSGPNGSGGNASKQNHFYALQTRGDQESSPDLVLGMLKVFHIDVYALFDPGATLSFVTPFVAMRFDMLPDILLEPFSFSTFVGDSVVVKRVYRRCPISLFYRVILVHFIEFDMIDFYVILGMDWLHSCDASIDCRTRMFKFHFPNEPILEWKGGNSMPRGQIIYYLKTRKMMSKGCVYHIVRVPSKRVNHNPWFDPRTVGGTLGRQWQALSRQGLQRDLWTIGPSTLLGPASVEWPKFCDHGPRLTRTGRKSVDGSSVRGPCFVTGWLF</sequence>
<dbReference type="Gene3D" id="2.40.70.10">
    <property type="entry name" value="Acid Proteases"/>
    <property type="match status" value="1"/>
</dbReference>